<reference evidence="1 2" key="1">
    <citation type="journal article" date="2008" name="Proc. Natl. Acad. Sci. U.S.A.">
        <title>Niche adaptation and genome expansion in the chlorophyll d-producing cyanobacterium Acaryochloris marina.</title>
        <authorList>
            <person name="Swingley W.D."/>
            <person name="Chen M."/>
            <person name="Cheung P.C."/>
            <person name="Conrad A.L."/>
            <person name="Dejesa L.C."/>
            <person name="Hao J."/>
            <person name="Honchak B.M."/>
            <person name="Karbach L.E."/>
            <person name="Kurdoglu A."/>
            <person name="Lahiri S."/>
            <person name="Mastrian S.D."/>
            <person name="Miyashita H."/>
            <person name="Page L."/>
            <person name="Ramakrishna P."/>
            <person name="Satoh S."/>
            <person name="Sattley W.M."/>
            <person name="Shimada Y."/>
            <person name="Taylor H.L."/>
            <person name="Tomo T."/>
            <person name="Tsuchiya T."/>
            <person name="Wang Z.T."/>
            <person name="Raymond J."/>
            <person name="Mimuro M."/>
            <person name="Blankenship R.E."/>
            <person name="Touchman J.W."/>
        </authorList>
    </citation>
    <scope>NUCLEOTIDE SEQUENCE [LARGE SCALE GENOMIC DNA]</scope>
    <source>
        <strain evidence="2">MBIC 11017</strain>
        <plasmid evidence="2">Plasmid pREB5</plasmid>
    </source>
</reference>
<dbReference type="EMBL" id="CP000842">
    <property type="protein sequence ID" value="ABW32948.1"/>
    <property type="molecule type" value="Genomic_DNA"/>
</dbReference>
<gene>
    <name evidence="1" type="ordered locus">AM1_E0179</name>
</gene>
<geneLocation type="plasmid" evidence="1 2">
    <name>pREB5</name>
</geneLocation>
<proteinExistence type="predicted"/>
<keyword evidence="2" id="KW-1185">Reference proteome</keyword>
<evidence type="ECO:0000313" key="2">
    <source>
        <dbReference type="Proteomes" id="UP000000268"/>
    </source>
</evidence>
<dbReference type="KEGG" id="amr:AM1_E0179"/>
<dbReference type="AlphaFoldDB" id="A8ZPL2"/>
<dbReference type="HOGENOM" id="CLU_3303035_0_0_3"/>
<name>A8ZPL2_ACAM1</name>
<dbReference type="Proteomes" id="UP000000268">
    <property type="component" value="Plasmid pREB5"/>
</dbReference>
<protein>
    <submittedName>
        <fullName evidence="1">Uncharacterized protein</fullName>
    </submittedName>
</protein>
<sequence>MFELAYYSNTSGKDFTVVLNESHFSEQPRVMRFLIQKGI</sequence>
<accession>A8ZPL2</accession>
<organism evidence="1 2">
    <name type="scientific">Acaryochloris marina (strain MBIC 11017)</name>
    <dbReference type="NCBI Taxonomy" id="329726"/>
    <lineage>
        <taxon>Bacteria</taxon>
        <taxon>Bacillati</taxon>
        <taxon>Cyanobacteriota</taxon>
        <taxon>Cyanophyceae</taxon>
        <taxon>Acaryochloridales</taxon>
        <taxon>Acaryochloridaceae</taxon>
        <taxon>Acaryochloris</taxon>
    </lineage>
</organism>
<keyword evidence="1" id="KW-0614">Plasmid</keyword>
<evidence type="ECO:0000313" key="1">
    <source>
        <dbReference type="EMBL" id="ABW32948.1"/>
    </source>
</evidence>